<dbReference type="Proteomes" id="UP000324767">
    <property type="component" value="Unassembled WGS sequence"/>
</dbReference>
<dbReference type="AlphaFoldDB" id="A0A5M8PDD6"/>
<sequence length="240" mass="26833">MSSGLQILCRPIPTILIDCPRRNQTAITVTCLATSPSWTDAEIAVVDHRTAQPYTQPTRENLFPFYMLEIKAEPTGGVLCAAENQAVGSAVHSVELLRWLLSKALPSEVLKATDAVAFAAAVTPRAAVFYICWYSEKDQRHFMSKFKFVSFMEGPDKPDIQECRNVTKSIIDWVVVRQATIKKAVAKLNPPPPHWKMSRPASAVVETPPTSFSVDETRSSKSRKQWCIACRIVMKPFLPR</sequence>
<evidence type="ECO:0000313" key="3">
    <source>
        <dbReference type="Proteomes" id="UP000324767"/>
    </source>
</evidence>
<dbReference type="Pfam" id="PF25545">
    <property type="entry name" value="DUF7924"/>
    <property type="match status" value="1"/>
</dbReference>
<name>A0A5M8PDD6_9LECA</name>
<comment type="caution">
    <text evidence="2">The sequence shown here is derived from an EMBL/GenBank/DDBJ whole genome shotgun (WGS) entry which is preliminary data.</text>
</comment>
<proteinExistence type="predicted"/>
<evidence type="ECO:0000313" key="2">
    <source>
        <dbReference type="EMBL" id="KAA6406996.1"/>
    </source>
</evidence>
<organism evidence="2 3">
    <name type="scientific">Lasallia pustulata</name>
    <dbReference type="NCBI Taxonomy" id="136370"/>
    <lineage>
        <taxon>Eukaryota</taxon>
        <taxon>Fungi</taxon>
        <taxon>Dikarya</taxon>
        <taxon>Ascomycota</taxon>
        <taxon>Pezizomycotina</taxon>
        <taxon>Lecanoromycetes</taxon>
        <taxon>OSLEUM clade</taxon>
        <taxon>Umbilicariomycetidae</taxon>
        <taxon>Umbilicariales</taxon>
        <taxon>Umbilicariaceae</taxon>
        <taxon>Lasallia</taxon>
    </lineage>
</organism>
<gene>
    <name evidence="2" type="ORF">FRX48_09294</name>
</gene>
<protein>
    <recommendedName>
        <fullName evidence="1">DUF7924 domain-containing protein</fullName>
    </recommendedName>
</protein>
<accession>A0A5M8PDD6</accession>
<dbReference type="InterPro" id="IPR057684">
    <property type="entry name" value="DUF7924"/>
</dbReference>
<dbReference type="OrthoDB" id="5426775at2759"/>
<dbReference type="EMBL" id="VXIT01000021">
    <property type="protein sequence ID" value="KAA6406996.1"/>
    <property type="molecule type" value="Genomic_DNA"/>
</dbReference>
<reference evidence="2 3" key="1">
    <citation type="submission" date="2019-09" db="EMBL/GenBank/DDBJ databases">
        <title>The hologenome of the rock-dwelling lichen Lasallia pustulata.</title>
        <authorList>
            <person name="Greshake Tzovaras B."/>
            <person name="Segers F."/>
            <person name="Bicker A."/>
            <person name="Dal Grande F."/>
            <person name="Otte J."/>
            <person name="Hankeln T."/>
            <person name="Schmitt I."/>
            <person name="Ebersberger I."/>
        </authorList>
    </citation>
    <scope>NUCLEOTIDE SEQUENCE [LARGE SCALE GENOMIC DNA]</scope>
    <source>
        <strain evidence="2">A1-1</strain>
    </source>
</reference>
<evidence type="ECO:0000259" key="1">
    <source>
        <dbReference type="Pfam" id="PF25545"/>
    </source>
</evidence>
<feature type="domain" description="DUF7924" evidence="1">
    <location>
        <begin position="47"/>
        <end position="177"/>
    </location>
</feature>